<accession>A0A151AVJ8</accession>
<name>A0A151AVJ8_9CLOT</name>
<reference evidence="2 3" key="1">
    <citation type="submission" date="2016-02" db="EMBL/GenBank/DDBJ databases">
        <title>Genome sequence of Clostridium tepidiprofundi DSM 19306.</title>
        <authorList>
            <person name="Poehlein A."/>
            <person name="Daniel R."/>
        </authorList>
    </citation>
    <scope>NUCLEOTIDE SEQUENCE [LARGE SCALE GENOMIC DNA]</scope>
    <source>
        <strain evidence="2 3">DSM 19306</strain>
    </source>
</reference>
<dbReference type="Proteomes" id="UP000075531">
    <property type="component" value="Unassembled WGS sequence"/>
</dbReference>
<dbReference type="OrthoDB" id="9805070at2"/>
<keyword evidence="1" id="KW-0472">Membrane</keyword>
<evidence type="ECO:0008006" key="4">
    <source>
        <dbReference type="Google" id="ProtNLM"/>
    </source>
</evidence>
<protein>
    <recommendedName>
        <fullName evidence="4">Mannosyl-glycoprotein endo-beta-N-acetylglucosamidase-like domain-containing protein</fullName>
    </recommendedName>
</protein>
<sequence>MKTYSFKFKKLILGSKLNIDNCKNRIDNISTRRFCTENYSFSETNIDVCENENIKKCTNSTGIIKYLLGSIKNVSSGKMVFVPFLAVMFIAALIMCFGVEDVFTDESFVLSKIANQKFPLAKSKLFFVAPKNNTSSISTPNDLDSTKTVSSLNVSNFKTKAPSSKNITTSYNNTTASNVTNNGVPVKKYKNNLSIYNKNLAKKTITISTNNFIKIKRPELKFLPSYFSYTNINQAKLRNYLNRRNSKLAEEPYFSQIIAVSKKYNLNPLVLFAITGQEQSFVPKNSKYASRIANNPYNIYCSWKNYNTTITDSSEIVAKTIINLSKGRPSNVDPFEWINRRYASDPNWSKGVRDIFYELIRITK</sequence>
<dbReference type="PATRIC" id="fig|1121338.3.peg.2429"/>
<evidence type="ECO:0000256" key="1">
    <source>
        <dbReference type="SAM" id="Phobius"/>
    </source>
</evidence>
<comment type="caution">
    <text evidence="2">The sequence shown here is derived from an EMBL/GenBank/DDBJ whole genome shotgun (WGS) entry which is preliminary data.</text>
</comment>
<gene>
    <name evidence="2" type="ORF">CLTEP_23530</name>
</gene>
<dbReference type="RefSeq" id="WP_066826877.1">
    <property type="nucleotide sequence ID" value="NZ_LTBA01000045.1"/>
</dbReference>
<keyword evidence="1" id="KW-1133">Transmembrane helix</keyword>
<feature type="transmembrane region" description="Helical" evidence="1">
    <location>
        <begin position="80"/>
        <end position="100"/>
    </location>
</feature>
<dbReference type="EMBL" id="LTBA01000045">
    <property type="protein sequence ID" value="KYH31570.1"/>
    <property type="molecule type" value="Genomic_DNA"/>
</dbReference>
<keyword evidence="1" id="KW-0812">Transmembrane</keyword>
<keyword evidence="3" id="KW-1185">Reference proteome</keyword>
<evidence type="ECO:0000313" key="2">
    <source>
        <dbReference type="EMBL" id="KYH31570.1"/>
    </source>
</evidence>
<organism evidence="2 3">
    <name type="scientific">Clostridium tepidiprofundi DSM 19306</name>
    <dbReference type="NCBI Taxonomy" id="1121338"/>
    <lineage>
        <taxon>Bacteria</taxon>
        <taxon>Bacillati</taxon>
        <taxon>Bacillota</taxon>
        <taxon>Clostridia</taxon>
        <taxon>Eubacteriales</taxon>
        <taxon>Clostridiaceae</taxon>
        <taxon>Clostridium</taxon>
    </lineage>
</organism>
<proteinExistence type="predicted"/>
<dbReference type="AlphaFoldDB" id="A0A151AVJ8"/>
<evidence type="ECO:0000313" key="3">
    <source>
        <dbReference type="Proteomes" id="UP000075531"/>
    </source>
</evidence>